<evidence type="ECO:0000256" key="4">
    <source>
        <dbReference type="ARBA" id="ARBA00014657"/>
    </source>
</evidence>
<dbReference type="GO" id="GO:0004315">
    <property type="term" value="F:3-oxoacyl-[acyl-carrier-protein] synthase activity"/>
    <property type="evidence" value="ECO:0007669"/>
    <property type="project" value="UniProtKB-EC"/>
</dbReference>
<dbReference type="InterPro" id="IPR016039">
    <property type="entry name" value="Thiolase-like"/>
</dbReference>
<dbReference type="InterPro" id="IPR014031">
    <property type="entry name" value="Ketoacyl_synth_C"/>
</dbReference>
<dbReference type="PROSITE" id="PS00606">
    <property type="entry name" value="KS3_1"/>
    <property type="match status" value="1"/>
</dbReference>
<evidence type="ECO:0000256" key="11">
    <source>
        <dbReference type="PIRNR" id="PIRNR000447"/>
    </source>
</evidence>
<dbReference type="Pfam" id="PF00109">
    <property type="entry name" value="ketoacyl-synt"/>
    <property type="match status" value="1"/>
</dbReference>
<dbReference type="EMBL" id="JBHSLU010000008">
    <property type="protein sequence ID" value="MFC5504740.1"/>
    <property type="molecule type" value="Genomic_DNA"/>
</dbReference>
<comment type="caution">
    <text evidence="14">The sequence shown here is derived from an EMBL/GenBank/DDBJ whole genome shotgun (WGS) entry which is preliminary data.</text>
</comment>
<evidence type="ECO:0000256" key="6">
    <source>
        <dbReference type="ARBA" id="ARBA00022679"/>
    </source>
</evidence>
<evidence type="ECO:0000313" key="15">
    <source>
        <dbReference type="Proteomes" id="UP001596060"/>
    </source>
</evidence>
<evidence type="ECO:0000256" key="5">
    <source>
        <dbReference type="ARBA" id="ARBA00022516"/>
    </source>
</evidence>
<evidence type="ECO:0000256" key="8">
    <source>
        <dbReference type="ARBA" id="ARBA00023098"/>
    </source>
</evidence>
<dbReference type="RefSeq" id="WP_066724875.1">
    <property type="nucleotide sequence ID" value="NZ_JBHSLU010000008.1"/>
</dbReference>
<keyword evidence="10 11" id="KW-0012">Acyltransferase</keyword>
<feature type="domain" description="Ketosynthase family 3 (KS3)" evidence="13">
    <location>
        <begin position="1"/>
        <end position="418"/>
    </location>
</feature>
<comment type="function">
    <text evidence="11">Involved in the type II fatty acid elongation cycle. Catalyzes the elongation of a wide range of acyl-ACP by the addition of two carbons from malonyl-ACP to an acyl acceptor. Can efficiently catalyze the conversion of palmitoleoyl-ACP (cis-hexadec-9-enoyl-ACP) to cis-vaccenoyl-ACP (cis-octadec-11-enoyl-ACP), an essential step in the thermal regulation of fatty acid composition.</text>
</comment>
<dbReference type="InterPro" id="IPR020841">
    <property type="entry name" value="PKS_Beta-ketoAc_synthase_dom"/>
</dbReference>
<evidence type="ECO:0000256" key="7">
    <source>
        <dbReference type="ARBA" id="ARBA00022832"/>
    </source>
</evidence>
<evidence type="ECO:0000313" key="14">
    <source>
        <dbReference type="EMBL" id="MFC5504740.1"/>
    </source>
</evidence>
<dbReference type="SUPFAM" id="SSF53901">
    <property type="entry name" value="Thiolase-like"/>
    <property type="match status" value="2"/>
</dbReference>
<dbReference type="InterPro" id="IPR017568">
    <property type="entry name" value="3-oxoacyl-ACP_synth-2"/>
</dbReference>
<keyword evidence="7" id="KW-0276">Fatty acid metabolism</keyword>
<evidence type="ECO:0000256" key="3">
    <source>
        <dbReference type="ARBA" id="ARBA00012356"/>
    </source>
</evidence>
<gene>
    <name evidence="14" type="primary">fabF</name>
    <name evidence="14" type="ORF">ACFPN9_05660</name>
</gene>
<keyword evidence="15" id="KW-1185">Reference proteome</keyword>
<evidence type="ECO:0000256" key="12">
    <source>
        <dbReference type="RuleBase" id="RU003694"/>
    </source>
</evidence>
<dbReference type="CDD" id="cd00834">
    <property type="entry name" value="KAS_I_II"/>
    <property type="match status" value="1"/>
</dbReference>
<accession>A0ABW0NW81</accession>
<comment type="catalytic activity">
    <reaction evidence="11">
        <text>(9Z)-hexadecenoyl-[ACP] + malonyl-[ACP] + H(+) = 3-oxo-(11Z)-octadecenoyl-[ACP] + holo-[ACP] + CO2</text>
        <dbReference type="Rhea" id="RHEA:55040"/>
        <dbReference type="Rhea" id="RHEA-COMP:9623"/>
        <dbReference type="Rhea" id="RHEA-COMP:9685"/>
        <dbReference type="Rhea" id="RHEA-COMP:10800"/>
        <dbReference type="Rhea" id="RHEA-COMP:14074"/>
        <dbReference type="ChEBI" id="CHEBI:15378"/>
        <dbReference type="ChEBI" id="CHEBI:16526"/>
        <dbReference type="ChEBI" id="CHEBI:64479"/>
        <dbReference type="ChEBI" id="CHEBI:78449"/>
        <dbReference type="ChEBI" id="CHEBI:83989"/>
        <dbReference type="ChEBI" id="CHEBI:138538"/>
        <dbReference type="EC" id="2.3.1.179"/>
    </reaction>
</comment>
<evidence type="ECO:0000256" key="10">
    <source>
        <dbReference type="ARBA" id="ARBA00023315"/>
    </source>
</evidence>
<dbReference type="Gene3D" id="3.40.47.10">
    <property type="match status" value="2"/>
</dbReference>
<keyword evidence="5 11" id="KW-0444">Lipid biosynthesis</keyword>
<dbReference type="PANTHER" id="PTHR11712:SF321">
    <property type="entry name" value="3-OXOACYL-[ACYL-CARRIER-PROTEIN] SYNTHASE 2"/>
    <property type="match status" value="1"/>
</dbReference>
<keyword evidence="8" id="KW-0443">Lipid metabolism</keyword>
<keyword evidence="6 11" id="KW-0808">Transferase</keyword>
<comment type="similarity">
    <text evidence="2 11 12">Belongs to the thiolase-like superfamily. Beta-ketoacyl-ACP synthases family.</text>
</comment>
<dbReference type="EC" id="2.3.1.179" evidence="3 11"/>
<dbReference type="PANTHER" id="PTHR11712">
    <property type="entry name" value="POLYKETIDE SYNTHASE-RELATED"/>
    <property type="match status" value="1"/>
</dbReference>
<reference evidence="15" key="1">
    <citation type="journal article" date="2019" name="Int. J. Syst. Evol. Microbiol.">
        <title>The Global Catalogue of Microorganisms (GCM) 10K type strain sequencing project: providing services to taxonomists for standard genome sequencing and annotation.</title>
        <authorList>
            <consortium name="The Broad Institute Genomics Platform"/>
            <consortium name="The Broad Institute Genome Sequencing Center for Infectious Disease"/>
            <person name="Wu L."/>
            <person name="Ma J."/>
        </authorList>
    </citation>
    <scope>NUCLEOTIDE SEQUENCE [LARGE SCALE GENOMIC DNA]</scope>
    <source>
        <strain evidence="15">CCUG 43117</strain>
    </source>
</reference>
<dbReference type="SMART" id="SM00825">
    <property type="entry name" value="PKS_KS"/>
    <property type="match status" value="1"/>
</dbReference>
<evidence type="ECO:0000256" key="1">
    <source>
        <dbReference type="ARBA" id="ARBA00005194"/>
    </source>
</evidence>
<dbReference type="NCBIfam" id="TIGR03150">
    <property type="entry name" value="fabF"/>
    <property type="match status" value="1"/>
</dbReference>
<dbReference type="PROSITE" id="PS52004">
    <property type="entry name" value="KS3_2"/>
    <property type="match status" value="1"/>
</dbReference>
<dbReference type="NCBIfam" id="NF005589">
    <property type="entry name" value="PRK07314.1"/>
    <property type="match status" value="1"/>
</dbReference>
<dbReference type="InterPro" id="IPR000794">
    <property type="entry name" value="Beta-ketoacyl_synthase"/>
</dbReference>
<proteinExistence type="inferred from homology"/>
<dbReference type="InterPro" id="IPR014030">
    <property type="entry name" value="Ketoacyl_synth_N"/>
</dbReference>
<protein>
    <recommendedName>
        <fullName evidence="4 11">3-oxoacyl-[acyl-carrier-protein] synthase 2</fullName>
        <ecNumber evidence="3 11">2.3.1.179</ecNumber>
    </recommendedName>
</protein>
<evidence type="ECO:0000259" key="13">
    <source>
        <dbReference type="PROSITE" id="PS52004"/>
    </source>
</evidence>
<dbReference type="InterPro" id="IPR018201">
    <property type="entry name" value="Ketoacyl_synth_AS"/>
</dbReference>
<evidence type="ECO:0000256" key="9">
    <source>
        <dbReference type="ARBA" id="ARBA00023160"/>
    </source>
</evidence>
<evidence type="ECO:0000256" key="2">
    <source>
        <dbReference type="ARBA" id="ARBA00008467"/>
    </source>
</evidence>
<keyword evidence="9 11" id="KW-0275">Fatty acid biosynthesis</keyword>
<name>A0ABW0NW81_9HYPH</name>
<dbReference type="Proteomes" id="UP001596060">
    <property type="component" value="Unassembled WGS sequence"/>
</dbReference>
<comment type="pathway">
    <text evidence="1 11">Lipid metabolism; fatty acid biosynthesis.</text>
</comment>
<organism evidence="14 15">
    <name type="scientific">Bosea massiliensis</name>
    <dbReference type="NCBI Taxonomy" id="151419"/>
    <lineage>
        <taxon>Bacteria</taxon>
        <taxon>Pseudomonadati</taxon>
        <taxon>Pseudomonadota</taxon>
        <taxon>Alphaproteobacteria</taxon>
        <taxon>Hyphomicrobiales</taxon>
        <taxon>Boseaceae</taxon>
        <taxon>Bosea</taxon>
    </lineage>
</organism>
<dbReference type="Pfam" id="PF02801">
    <property type="entry name" value="Ketoacyl-synt_C"/>
    <property type="match status" value="1"/>
</dbReference>
<dbReference type="PIRSF" id="PIRSF000447">
    <property type="entry name" value="KAS_II"/>
    <property type="match status" value="1"/>
</dbReference>
<dbReference type="NCBIfam" id="NF004970">
    <property type="entry name" value="PRK06333.1"/>
    <property type="match status" value="1"/>
</dbReference>
<comment type="catalytic activity">
    <reaction evidence="11">
        <text>a fatty acyl-[ACP] + malonyl-[ACP] + H(+) = a 3-oxoacyl-[ACP] + holo-[ACP] + CO2</text>
        <dbReference type="Rhea" id="RHEA:22836"/>
        <dbReference type="Rhea" id="RHEA-COMP:9623"/>
        <dbReference type="Rhea" id="RHEA-COMP:9685"/>
        <dbReference type="Rhea" id="RHEA-COMP:9916"/>
        <dbReference type="Rhea" id="RHEA-COMP:14125"/>
        <dbReference type="ChEBI" id="CHEBI:15378"/>
        <dbReference type="ChEBI" id="CHEBI:16526"/>
        <dbReference type="ChEBI" id="CHEBI:64479"/>
        <dbReference type="ChEBI" id="CHEBI:78449"/>
        <dbReference type="ChEBI" id="CHEBI:78776"/>
        <dbReference type="ChEBI" id="CHEBI:138651"/>
    </reaction>
</comment>
<sequence>MRRVVVTGLGMVTPLGCGVEATWSRLLAGASGAGPITSFDCSDLPARIACNIIRGDGTDGTFNPDEWMEPKEQRKVDDFIVFAMAAAKQALADANWQPESYEDQIATGVAIGSGIGGLGGIYEASILLKERGPRRLSPFFIPGRLSNLAAGYVSIEHGLKGPNHAVVTACSTGAHSIGDASRMIALGDAKVMVAGGTESAINRLGIAGFCACRALSTGFNETPEKASRPYDRDRDGFVMGEGAGIVVLEELEHALERGARIYAEVIGYGMSGDAYHITSPAEDGDGAYRCMSAALERAGIAASDLDYINAHGTSTPLGDEIELRAAERLLANAPKKPAMSSTKSSTGHLLGAAGSVEAIFSILAIRDQIVPPTINLDNPSVETDLDLVPHVAKPRAIDHVLSNSFGFGGTNASLVMRRYTGDA</sequence>